<feature type="region of interest" description="Disordered" evidence="4">
    <location>
        <begin position="1"/>
        <end position="98"/>
    </location>
</feature>
<evidence type="ECO:0000313" key="5">
    <source>
        <dbReference type="Ensembl" id="ENSGMOP00000053438.1"/>
    </source>
</evidence>
<evidence type="ECO:0000313" key="6">
    <source>
        <dbReference type="Proteomes" id="UP000694546"/>
    </source>
</evidence>
<dbReference type="InterPro" id="IPR026246">
    <property type="entry name" value="Fsip1"/>
</dbReference>
<feature type="compositionally biased region" description="Basic and acidic residues" evidence="4">
    <location>
        <begin position="1"/>
        <end position="10"/>
    </location>
</feature>
<protein>
    <recommendedName>
        <fullName evidence="2">Fibrous sheath-interacting protein 1</fullName>
    </recommendedName>
</protein>
<evidence type="ECO:0000256" key="1">
    <source>
        <dbReference type="ARBA" id="ARBA00010495"/>
    </source>
</evidence>
<feature type="region of interest" description="Disordered" evidence="4">
    <location>
        <begin position="328"/>
        <end position="347"/>
    </location>
</feature>
<reference evidence="5" key="2">
    <citation type="submission" date="2025-09" db="UniProtKB">
        <authorList>
            <consortium name="Ensembl"/>
        </authorList>
    </citation>
    <scope>IDENTIFICATION</scope>
</reference>
<dbReference type="PANTHER" id="PTHR22012:SF2">
    <property type="entry name" value="FIBROUS SHEATH-INTERACTING PROTEIN 1"/>
    <property type="match status" value="1"/>
</dbReference>
<dbReference type="Pfam" id="PF15554">
    <property type="entry name" value="FSIP1"/>
    <property type="match status" value="2"/>
</dbReference>
<sequence length="402" mass="44203">MTRGTLDRRPRSASSERPGSRASSVSSDEPQVVSRSPSGLSTRLDALRNENANPQVSTMTLNDDNYLEDEPSTSESSLLQNHTDEDAKAMPTNRKHRDCKTQEALVEMARLDFVLAASELKLNHVKLQRKEWSQKRWSEYMSIPRTYESTAEAENTKSFLALEAPHQGKKNMTHLPEVDDSPHFTPIATPQGKSKIDFVKRNIELAGDAGGPYRMTPAEKARLAELLKESDEEEEPALGGAGDQEGDPCVSSFATSHASTLEPVDLERQRHIKYQLSLLGPLGPAEDFFPVFLTGSESEATGSDAIWGLGGESWASSRCAVDYLRKKTAGEASSPRDTTAAEDINPEIPRISAEQLRSLLEEAEQCQRSHPRPPISKAKLAALLKDPYTTSFSHSGPFPADD</sequence>
<name>A0A8C5C007_GADMO</name>
<keyword evidence="6" id="KW-1185">Reference proteome</keyword>
<evidence type="ECO:0000256" key="2">
    <source>
        <dbReference type="ARBA" id="ARBA00019480"/>
    </source>
</evidence>
<gene>
    <name evidence="5" type="primary">fsip1</name>
</gene>
<feature type="region of interest" description="Disordered" evidence="4">
    <location>
        <begin position="228"/>
        <end position="252"/>
    </location>
</feature>
<dbReference type="OrthoDB" id="9946895at2759"/>
<feature type="compositionally biased region" description="Polar residues" evidence="4">
    <location>
        <begin position="12"/>
        <end position="41"/>
    </location>
</feature>
<organism evidence="5 6">
    <name type="scientific">Gadus morhua</name>
    <name type="common">Atlantic cod</name>
    <dbReference type="NCBI Taxonomy" id="8049"/>
    <lineage>
        <taxon>Eukaryota</taxon>
        <taxon>Metazoa</taxon>
        <taxon>Chordata</taxon>
        <taxon>Craniata</taxon>
        <taxon>Vertebrata</taxon>
        <taxon>Euteleostomi</taxon>
        <taxon>Actinopterygii</taxon>
        <taxon>Neopterygii</taxon>
        <taxon>Teleostei</taxon>
        <taxon>Neoteleostei</taxon>
        <taxon>Acanthomorphata</taxon>
        <taxon>Zeiogadaria</taxon>
        <taxon>Gadariae</taxon>
        <taxon>Gadiformes</taxon>
        <taxon>Gadoidei</taxon>
        <taxon>Gadidae</taxon>
        <taxon>Gadus</taxon>
    </lineage>
</organism>
<evidence type="ECO:0000256" key="4">
    <source>
        <dbReference type="SAM" id="MobiDB-lite"/>
    </source>
</evidence>
<feature type="compositionally biased region" description="Polar residues" evidence="4">
    <location>
        <begin position="50"/>
        <end position="63"/>
    </location>
</feature>
<dbReference type="PANTHER" id="PTHR22012">
    <property type="entry name" value="FIBROUS SHEATH INTERACTING PROTEIN 1"/>
    <property type="match status" value="1"/>
</dbReference>
<dbReference type="AlphaFoldDB" id="A0A8C5C007"/>
<reference evidence="5" key="1">
    <citation type="submission" date="2025-08" db="UniProtKB">
        <authorList>
            <consortium name="Ensembl"/>
        </authorList>
    </citation>
    <scope>IDENTIFICATION</scope>
</reference>
<keyword evidence="3" id="KW-0175">Coiled coil</keyword>
<proteinExistence type="inferred from homology"/>
<dbReference type="Ensembl" id="ENSGMOT00000043201.1">
    <property type="protein sequence ID" value="ENSGMOP00000053438.1"/>
    <property type="gene ID" value="ENSGMOG00000037052.1"/>
</dbReference>
<dbReference type="Proteomes" id="UP000694546">
    <property type="component" value="Chromosome 5"/>
</dbReference>
<accession>A0A8C5C007</accession>
<comment type="similarity">
    <text evidence="1">Belongs to the FSIP1 family.</text>
</comment>
<evidence type="ECO:0000256" key="3">
    <source>
        <dbReference type="ARBA" id="ARBA00023054"/>
    </source>
</evidence>